<evidence type="ECO:0000313" key="4">
    <source>
        <dbReference type="Proteomes" id="UP000198775"/>
    </source>
</evidence>
<keyword evidence="1" id="KW-0472">Membrane</keyword>
<protein>
    <submittedName>
        <fullName evidence="3">Uncharacterized conserved protein</fullName>
    </submittedName>
</protein>
<accession>A0A1H8QJR8</accession>
<evidence type="ECO:0000259" key="2">
    <source>
        <dbReference type="Pfam" id="PF07705"/>
    </source>
</evidence>
<gene>
    <name evidence="3" type="ORF">SAMN05216388_101418</name>
</gene>
<feature type="domain" description="CARDB" evidence="2">
    <location>
        <begin position="263"/>
        <end position="350"/>
    </location>
</feature>
<keyword evidence="4" id="KW-1185">Reference proteome</keyword>
<dbReference type="Gene3D" id="2.60.40.10">
    <property type="entry name" value="Immunoglobulins"/>
    <property type="match status" value="2"/>
</dbReference>
<organism evidence="3 4">
    <name type="scientific">Halorientalis persicus</name>
    <dbReference type="NCBI Taxonomy" id="1367881"/>
    <lineage>
        <taxon>Archaea</taxon>
        <taxon>Methanobacteriati</taxon>
        <taxon>Methanobacteriota</taxon>
        <taxon>Stenosarchaea group</taxon>
        <taxon>Halobacteria</taxon>
        <taxon>Halobacteriales</taxon>
        <taxon>Haloarculaceae</taxon>
        <taxon>Halorientalis</taxon>
    </lineage>
</organism>
<sequence>MTYTYVDQIIVNDDGYYVLRDTETITGHVTVQIEESVRLDIIEATGEELYDSADGRIAVTVKNGGTEVARNTELSMVESPHFRPLSNGVALGRLAPGETATATFQTTVTGAEEAGLYGVDFRLRYEDENDNPRQSAVRTANVSVTAGPQFDLTTSTSALYVDSTGIVELSVTNTGSQPATDARAHLHSMESFALLSSGSSLGTLEPGESSTARFKLEVPDRGLDGTYPLSVTVAHDDLYGNTVESETMSTDVSVGPERSFEVVNTAQLPAGSTQTIELTVRNTGETSLNDSEVRINTNSPFETDDDTAYVGALAPGETATVSFTVSVDSAATPKTYTLDTTIKHDNAFGENAVADVETAPVRVTESTGGPLSIGMTGLAALVLLPLLVLTGIVFRTDLGDRILP</sequence>
<dbReference type="InterPro" id="IPR011635">
    <property type="entry name" value="CARDB"/>
</dbReference>
<evidence type="ECO:0000256" key="1">
    <source>
        <dbReference type="SAM" id="Phobius"/>
    </source>
</evidence>
<dbReference type="PANTHER" id="PTHR35902:SF3">
    <property type="entry name" value="NPCBM-ASSOCIATED, NEW3 DOMAIN OF ALPHA-GALACTOSIDASE"/>
    <property type="match status" value="1"/>
</dbReference>
<keyword evidence="1" id="KW-1133">Transmembrane helix</keyword>
<proteinExistence type="predicted"/>
<dbReference type="EMBL" id="FOCX01000014">
    <property type="protein sequence ID" value="SEO54043.1"/>
    <property type="molecule type" value="Genomic_DNA"/>
</dbReference>
<feature type="transmembrane region" description="Helical" evidence="1">
    <location>
        <begin position="371"/>
        <end position="394"/>
    </location>
</feature>
<dbReference type="Proteomes" id="UP000198775">
    <property type="component" value="Unassembled WGS sequence"/>
</dbReference>
<name>A0A1H8QJR8_9EURY</name>
<dbReference type="PANTHER" id="PTHR35902">
    <property type="entry name" value="S-LAYER DOMAIN-LIKE PROTEIN-RELATED"/>
    <property type="match status" value="1"/>
</dbReference>
<evidence type="ECO:0000313" key="3">
    <source>
        <dbReference type="EMBL" id="SEO54043.1"/>
    </source>
</evidence>
<dbReference type="AlphaFoldDB" id="A0A1H8QJR8"/>
<keyword evidence="1" id="KW-0812">Transmembrane</keyword>
<dbReference type="Pfam" id="PF07705">
    <property type="entry name" value="CARDB"/>
    <property type="match status" value="1"/>
</dbReference>
<dbReference type="InterPro" id="IPR013783">
    <property type="entry name" value="Ig-like_fold"/>
</dbReference>
<reference evidence="4" key="1">
    <citation type="submission" date="2016-10" db="EMBL/GenBank/DDBJ databases">
        <authorList>
            <person name="Varghese N."/>
            <person name="Submissions S."/>
        </authorList>
    </citation>
    <scope>NUCLEOTIDE SEQUENCE [LARGE SCALE GENOMIC DNA]</scope>
    <source>
        <strain evidence="4">IBRC-M 10043</strain>
    </source>
</reference>